<sequence length="25" mass="2757">MTGYFNTCIISSCFSVCKPKYCASC</sequence>
<reference evidence="1" key="2">
    <citation type="journal article" date="2015" name="Fish Shellfish Immunol.">
        <title>Early steps in the European eel (Anguilla anguilla)-Vibrio vulnificus interaction in the gills: Role of the RtxA13 toxin.</title>
        <authorList>
            <person name="Callol A."/>
            <person name="Pajuelo D."/>
            <person name="Ebbesson L."/>
            <person name="Teles M."/>
            <person name="MacKenzie S."/>
            <person name="Amaro C."/>
        </authorList>
    </citation>
    <scope>NUCLEOTIDE SEQUENCE</scope>
</reference>
<dbReference type="AlphaFoldDB" id="A0A0E9VKM4"/>
<dbReference type="EMBL" id="GBXM01029888">
    <property type="protein sequence ID" value="JAH78689.1"/>
    <property type="molecule type" value="Transcribed_RNA"/>
</dbReference>
<evidence type="ECO:0000313" key="1">
    <source>
        <dbReference type="EMBL" id="JAH78689.1"/>
    </source>
</evidence>
<accession>A0A0E9VKM4</accession>
<proteinExistence type="predicted"/>
<protein>
    <submittedName>
        <fullName evidence="1">Uncharacterized protein</fullName>
    </submittedName>
</protein>
<organism evidence="1">
    <name type="scientific">Anguilla anguilla</name>
    <name type="common">European freshwater eel</name>
    <name type="synonym">Muraena anguilla</name>
    <dbReference type="NCBI Taxonomy" id="7936"/>
    <lineage>
        <taxon>Eukaryota</taxon>
        <taxon>Metazoa</taxon>
        <taxon>Chordata</taxon>
        <taxon>Craniata</taxon>
        <taxon>Vertebrata</taxon>
        <taxon>Euteleostomi</taxon>
        <taxon>Actinopterygii</taxon>
        <taxon>Neopterygii</taxon>
        <taxon>Teleostei</taxon>
        <taxon>Anguilliformes</taxon>
        <taxon>Anguillidae</taxon>
        <taxon>Anguilla</taxon>
    </lineage>
</organism>
<name>A0A0E9VKM4_ANGAN</name>
<reference evidence="1" key="1">
    <citation type="submission" date="2014-11" db="EMBL/GenBank/DDBJ databases">
        <authorList>
            <person name="Amaro Gonzalez C."/>
        </authorList>
    </citation>
    <scope>NUCLEOTIDE SEQUENCE</scope>
</reference>